<evidence type="ECO:0000256" key="3">
    <source>
        <dbReference type="ARBA" id="ARBA00022741"/>
    </source>
</evidence>
<evidence type="ECO:0000259" key="9">
    <source>
        <dbReference type="PROSITE" id="PS50127"/>
    </source>
</evidence>
<comment type="pathway">
    <text evidence="1">Protein modification; protein neddylation.</text>
</comment>
<feature type="region of interest" description="Disordered" evidence="8">
    <location>
        <begin position="9"/>
        <end position="29"/>
    </location>
</feature>
<evidence type="ECO:0000313" key="11">
    <source>
        <dbReference type="Proteomes" id="UP001301350"/>
    </source>
</evidence>
<dbReference type="InterPro" id="IPR023313">
    <property type="entry name" value="UBQ-conjugating_AS"/>
</dbReference>
<evidence type="ECO:0000256" key="1">
    <source>
        <dbReference type="ARBA" id="ARBA00005032"/>
    </source>
</evidence>
<keyword evidence="2" id="KW-0808">Transferase</keyword>
<dbReference type="InterPro" id="IPR016135">
    <property type="entry name" value="UBQ-conjugating_enzyme/RWD"/>
</dbReference>
<keyword evidence="4 7" id="KW-0833">Ubl conjugation pathway</keyword>
<dbReference type="EMBL" id="JANCYW010000015">
    <property type="protein sequence ID" value="KAK4537986.1"/>
    <property type="molecule type" value="Genomic_DNA"/>
</dbReference>
<keyword evidence="5 7" id="KW-0067">ATP-binding</keyword>
<gene>
    <name evidence="10" type="ORF">CDCA_CDCA15G4011</name>
</gene>
<name>A0AAV9J117_CYACA</name>
<dbReference type="GO" id="GO:0005524">
    <property type="term" value="F:ATP binding"/>
    <property type="evidence" value="ECO:0007669"/>
    <property type="project" value="UniProtKB-UniRule"/>
</dbReference>
<dbReference type="AlphaFoldDB" id="A0AAV9J117"/>
<feature type="compositionally biased region" description="Gly residues" evidence="8">
    <location>
        <begin position="14"/>
        <end position="24"/>
    </location>
</feature>
<keyword evidence="11" id="KW-1185">Reference proteome</keyword>
<evidence type="ECO:0000256" key="5">
    <source>
        <dbReference type="ARBA" id="ARBA00022840"/>
    </source>
</evidence>
<dbReference type="CDD" id="cd23794">
    <property type="entry name" value="UBCc_UBE2F_UBE2M"/>
    <property type="match status" value="1"/>
</dbReference>
<reference evidence="10 11" key="1">
    <citation type="submission" date="2022-07" db="EMBL/GenBank/DDBJ databases">
        <title>Genome-wide signatures of adaptation to extreme environments.</title>
        <authorList>
            <person name="Cho C.H."/>
            <person name="Yoon H.S."/>
        </authorList>
    </citation>
    <scope>NUCLEOTIDE SEQUENCE [LARGE SCALE GENOMIC DNA]</scope>
    <source>
        <strain evidence="10 11">DBV 063 E5</strain>
    </source>
</reference>
<dbReference type="PROSITE" id="PS00183">
    <property type="entry name" value="UBC_1"/>
    <property type="match status" value="1"/>
</dbReference>
<feature type="active site" description="Glycyl thioester intermediate" evidence="6">
    <location>
        <position position="126"/>
    </location>
</feature>
<dbReference type="Proteomes" id="UP001301350">
    <property type="component" value="Unassembled WGS sequence"/>
</dbReference>
<evidence type="ECO:0000256" key="6">
    <source>
        <dbReference type="PROSITE-ProRule" id="PRU10133"/>
    </source>
</evidence>
<proteinExistence type="inferred from homology"/>
<dbReference type="PROSITE" id="PS50127">
    <property type="entry name" value="UBC_2"/>
    <property type="match status" value="1"/>
</dbReference>
<comment type="caution">
    <text evidence="10">The sequence shown here is derived from an EMBL/GenBank/DDBJ whole genome shotgun (WGS) entry which is preliminary data.</text>
</comment>
<dbReference type="InterPro" id="IPR050113">
    <property type="entry name" value="Ub_conjugating_enzyme"/>
</dbReference>
<sequence>MLKLAALKKKKEAGGGTERAGGDGTTASADGVSVANASNALAAASRLRLQRDITELDVSDRVSVQFPDANDLTRFVVAVRPPEGHYRGGWFRFAFEVPPTYPHAPPRVRCLTRVFHPNIDEQGNVCLNILREEWKPVLSLNSILYGLQHLFLEPNAEDGLNREAAQLLMSHPNEFRARVTQWMRREAATGASSSRGR</sequence>
<dbReference type="Gene3D" id="3.10.110.10">
    <property type="entry name" value="Ubiquitin Conjugating Enzyme"/>
    <property type="match status" value="1"/>
</dbReference>
<dbReference type="SUPFAM" id="SSF54495">
    <property type="entry name" value="UBC-like"/>
    <property type="match status" value="1"/>
</dbReference>
<evidence type="ECO:0000256" key="2">
    <source>
        <dbReference type="ARBA" id="ARBA00022679"/>
    </source>
</evidence>
<dbReference type="InterPro" id="IPR000608">
    <property type="entry name" value="UBC"/>
</dbReference>
<protein>
    <recommendedName>
        <fullName evidence="9">UBC core domain-containing protein</fullName>
    </recommendedName>
</protein>
<dbReference type="GO" id="GO:0019788">
    <property type="term" value="F:NEDD8 transferase activity"/>
    <property type="evidence" value="ECO:0007669"/>
    <property type="project" value="UniProtKB-ARBA"/>
</dbReference>
<comment type="similarity">
    <text evidence="7">Belongs to the ubiquitin-conjugating enzyme family.</text>
</comment>
<dbReference type="PANTHER" id="PTHR24067">
    <property type="entry name" value="UBIQUITIN-CONJUGATING ENZYME E2"/>
    <property type="match status" value="1"/>
</dbReference>
<feature type="domain" description="UBC core" evidence="9">
    <location>
        <begin position="44"/>
        <end position="188"/>
    </location>
</feature>
<dbReference type="SMART" id="SM00212">
    <property type="entry name" value="UBCc"/>
    <property type="match status" value="1"/>
</dbReference>
<dbReference type="Pfam" id="PF00179">
    <property type="entry name" value="UQ_con"/>
    <property type="match status" value="1"/>
</dbReference>
<evidence type="ECO:0000256" key="4">
    <source>
        <dbReference type="ARBA" id="ARBA00022786"/>
    </source>
</evidence>
<dbReference type="FunFam" id="3.10.110.10:FF:000005">
    <property type="entry name" value="NEDD8-conjugating enzyme Ubc12"/>
    <property type="match status" value="1"/>
</dbReference>
<evidence type="ECO:0000256" key="8">
    <source>
        <dbReference type="SAM" id="MobiDB-lite"/>
    </source>
</evidence>
<keyword evidence="3 7" id="KW-0547">Nucleotide-binding</keyword>
<accession>A0AAV9J117</accession>
<organism evidence="10 11">
    <name type="scientific">Cyanidium caldarium</name>
    <name type="common">Red alga</name>
    <dbReference type="NCBI Taxonomy" id="2771"/>
    <lineage>
        <taxon>Eukaryota</taxon>
        <taxon>Rhodophyta</taxon>
        <taxon>Bangiophyceae</taxon>
        <taxon>Cyanidiales</taxon>
        <taxon>Cyanidiaceae</taxon>
        <taxon>Cyanidium</taxon>
    </lineage>
</organism>
<evidence type="ECO:0000313" key="10">
    <source>
        <dbReference type="EMBL" id="KAK4537986.1"/>
    </source>
</evidence>
<evidence type="ECO:0000256" key="7">
    <source>
        <dbReference type="RuleBase" id="RU362109"/>
    </source>
</evidence>